<comment type="similarity">
    <text evidence="1">Belongs to the SCO1/2 family.</text>
</comment>
<dbReference type="InterPro" id="IPR036249">
    <property type="entry name" value="Thioredoxin-like_sf"/>
</dbReference>
<name>A0ABW0TSH0_9BACL</name>
<dbReference type="RefSeq" id="WP_381440098.1">
    <property type="nucleotide sequence ID" value="NZ_JBHSNO010000018.1"/>
</dbReference>
<dbReference type="Gene3D" id="3.40.30.10">
    <property type="entry name" value="Glutaredoxin"/>
    <property type="match status" value="1"/>
</dbReference>
<accession>A0ABW0TSH0</accession>
<protein>
    <submittedName>
        <fullName evidence="4">SCO family protein</fullName>
    </submittedName>
</protein>
<dbReference type="PANTHER" id="PTHR12151:SF25">
    <property type="entry name" value="LINALOOL DEHYDRATASE_ISOMERASE DOMAIN-CONTAINING PROTEIN"/>
    <property type="match status" value="1"/>
</dbReference>
<reference evidence="5" key="1">
    <citation type="journal article" date="2019" name="Int. J. Syst. Evol. Microbiol.">
        <title>The Global Catalogue of Microorganisms (GCM) 10K type strain sequencing project: providing services to taxonomists for standard genome sequencing and annotation.</title>
        <authorList>
            <consortium name="The Broad Institute Genomics Platform"/>
            <consortium name="The Broad Institute Genome Sequencing Center for Infectious Disease"/>
            <person name="Wu L."/>
            <person name="Ma J."/>
        </authorList>
    </citation>
    <scope>NUCLEOTIDE SEQUENCE [LARGE SCALE GENOMIC DNA]</scope>
    <source>
        <strain evidence="5">CGMCC 4.1434</strain>
    </source>
</reference>
<comment type="caution">
    <text evidence="4">The sequence shown here is derived from an EMBL/GenBank/DDBJ whole genome shotgun (WGS) entry which is preliminary data.</text>
</comment>
<proteinExistence type="inferred from homology"/>
<dbReference type="InterPro" id="IPR013766">
    <property type="entry name" value="Thioredoxin_domain"/>
</dbReference>
<evidence type="ECO:0000256" key="1">
    <source>
        <dbReference type="ARBA" id="ARBA00010996"/>
    </source>
</evidence>
<dbReference type="CDD" id="cd02968">
    <property type="entry name" value="SCO"/>
    <property type="match status" value="1"/>
</dbReference>
<feature type="domain" description="Thioredoxin" evidence="3">
    <location>
        <begin position="27"/>
        <end position="192"/>
    </location>
</feature>
<keyword evidence="2" id="KW-0186">Copper</keyword>
<dbReference type="Pfam" id="PF02630">
    <property type="entry name" value="SCO1-SenC"/>
    <property type="match status" value="1"/>
</dbReference>
<evidence type="ECO:0000256" key="2">
    <source>
        <dbReference type="ARBA" id="ARBA00023008"/>
    </source>
</evidence>
<evidence type="ECO:0000259" key="3">
    <source>
        <dbReference type="PROSITE" id="PS51352"/>
    </source>
</evidence>
<gene>
    <name evidence="4" type="ORF">ACFPRA_23270</name>
</gene>
<dbReference type="InterPro" id="IPR003782">
    <property type="entry name" value="SCO1/SenC"/>
</dbReference>
<dbReference type="PROSITE" id="PS51352">
    <property type="entry name" value="THIOREDOXIN_2"/>
    <property type="match status" value="1"/>
</dbReference>
<dbReference type="Proteomes" id="UP001596109">
    <property type="component" value="Unassembled WGS sequence"/>
</dbReference>
<organism evidence="4 5">
    <name type="scientific">Sporosarcina soli</name>
    <dbReference type="NCBI Taxonomy" id="334736"/>
    <lineage>
        <taxon>Bacteria</taxon>
        <taxon>Bacillati</taxon>
        <taxon>Bacillota</taxon>
        <taxon>Bacilli</taxon>
        <taxon>Bacillales</taxon>
        <taxon>Caryophanaceae</taxon>
        <taxon>Sporosarcina</taxon>
    </lineage>
</organism>
<dbReference type="EMBL" id="JBHSNO010000018">
    <property type="protein sequence ID" value="MFC5591803.1"/>
    <property type="molecule type" value="Genomic_DNA"/>
</dbReference>
<evidence type="ECO:0000313" key="4">
    <source>
        <dbReference type="EMBL" id="MFC5591803.1"/>
    </source>
</evidence>
<sequence>MKVIIGIGLFVLGSFAFYFIWPHTPQLPKIGAVQEWTLTEVNGKDLSMQGKPKLVTFFYTNCPDICPMTMWDLTTLQQLMQEEGYTDDQFLLVSVTLDPEYDTVERIEQYKEVFAITSPNWLFLRGTEEETLNFARNFNFFYDKDADGFVTHATTMYIVDADDQIRAHHIMAMGNKQVNIQEVADHLQQLIR</sequence>
<dbReference type="SUPFAM" id="SSF52833">
    <property type="entry name" value="Thioredoxin-like"/>
    <property type="match status" value="1"/>
</dbReference>
<evidence type="ECO:0000313" key="5">
    <source>
        <dbReference type="Proteomes" id="UP001596109"/>
    </source>
</evidence>
<keyword evidence="5" id="KW-1185">Reference proteome</keyword>
<dbReference type="PANTHER" id="PTHR12151">
    <property type="entry name" value="ELECTRON TRANSPORT PROTIN SCO1/SENC FAMILY MEMBER"/>
    <property type="match status" value="1"/>
</dbReference>